<feature type="region of interest" description="Disordered" evidence="1">
    <location>
        <begin position="652"/>
        <end position="743"/>
    </location>
</feature>
<dbReference type="InterPro" id="IPR011047">
    <property type="entry name" value="Quinoprotein_ADH-like_sf"/>
</dbReference>
<dbReference type="InterPro" id="IPR001680">
    <property type="entry name" value="WD40_rpt"/>
</dbReference>
<name>A0AAV5RMV3_STABA</name>
<dbReference type="PANTHER" id="PTHR45589">
    <property type="entry name" value="WD REPEAT DOMAIN 62, ISOFORM G"/>
    <property type="match status" value="1"/>
</dbReference>
<dbReference type="EMBL" id="BTGC01000008">
    <property type="protein sequence ID" value="GMM52755.1"/>
    <property type="molecule type" value="Genomic_DNA"/>
</dbReference>
<protein>
    <submittedName>
        <fullName evidence="2">Uncharacterized protein</fullName>
    </submittedName>
</protein>
<dbReference type="AlphaFoldDB" id="A0AAV5RMV3"/>
<feature type="region of interest" description="Disordered" evidence="1">
    <location>
        <begin position="67"/>
        <end position="89"/>
    </location>
</feature>
<gene>
    <name evidence="2" type="ORF">DASB73_037180</name>
</gene>
<dbReference type="Gene3D" id="2.130.10.10">
    <property type="entry name" value="YVTN repeat-like/Quinoprotein amine dehydrogenase"/>
    <property type="match status" value="2"/>
</dbReference>
<evidence type="ECO:0000313" key="2">
    <source>
        <dbReference type="EMBL" id="GMM52755.1"/>
    </source>
</evidence>
<dbReference type="SMART" id="SM00320">
    <property type="entry name" value="WD40"/>
    <property type="match status" value="4"/>
</dbReference>
<dbReference type="Proteomes" id="UP001362899">
    <property type="component" value="Unassembled WGS sequence"/>
</dbReference>
<proteinExistence type="predicted"/>
<dbReference type="InterPro" id="IPR052779">
    <property type="entry name" value="WDR62"/>
</dbReference>
<accession>A0AAV5RMV3</accession>
<dbReference type="InterPro" id="IPR015943">
    <property type="entry name" value="WD40/YVTN_repeat-like_dom_sf"/>
</dbReference>
<evidence type="ECO:0000313" key="3">
    <source>
        <dbReference type="Proteomes" id="UP001362899"/>
    </source>
</evidence>
<keyword evidence="3" id="KW-1185">Reference proteome</keyword>
<feature type="compositionally biased region" description="Low complexity" evidence="1">
    <location>
        <begin position="69"/>
        <end position="85"/>
    </location>
</feature>
<dbReference type="SUPFAM" id="SSF50998">
    <property type="entry name" value="Quinoprotein alcohol dehydrogenase-like"/>
    <property type="match status" value="1"/>
</dbReference>
<organism evidence="2 3">
    <name type="scientific">Starmerella bacillaris</name>
    <name type="common">Yeast</name>
    <name type="synonym">Candida zemplinina</name>
    <dbReference type="NCBI Taxonomy" id="1247836"/>
    <lineage>
        <taxon>Eukaryota</taxon>
        <taxon>Fungi</taxon>
        <taxon>Dikarya</taxon>
        <taxon>Ascomycota</taxon>
        <taxon>Saccharomycotina</taxon>
        <taxon>Dipodascomycetes</taxon>
        <taxon>Dipodascales</taxon>
        <taxon>Trichomonascaceae</taxon>
        <taxon>Starmerella</taxon>
    </lineage>
</organism>
<dbReference type="Pfam" id="PF00400">
    <property type="entry name" value="WD40"/>
    <property type="match status" value="1"/>
</dbReference>
<reference evidence="2 3" key="1">
    <citation type="journal article" date="2023" name="Elife">
        <title>Identification of key yeast species and microbe-microbe interactions impacting larval growth of Drosophila in the wild.</title>
        <authorList>
            <person name="Mure A."/>
            <person name="Sugiura Y."/>
            <person name="Maeda R."/>
            <person name="Honda K."/>
            <person name="Sakurai N."/>
            <person name="Takahashi Y."/>
            <person name="Watada M."/>
            <person name="Katoh T."/>
            <person name="Gotoh A."/>
            <person name="Gotoh Y."/>
            <person name="Taniguchi I."/>
            <person name="Nakamura K."/>
            <person name="Hayashi T."/>
            <person name="Katayama T."/>
            <person name="Uemura T."/>
            <person name="Hattori Y."/>
        </authorList>
    </citation>
    <scope>NUCLEOTIDE SEQUENCE [LARGE SCALE GENOMIC DNA]</scope>
    <source>
        <strain evidence="2 3">SB-73</strain>
    </source>
</reference>
<feature type="compositionally biased region" description="Polar residues" evidence="1">
    <location>
        <begin position="667"/>
        <end position="692"/>
    </location>
</feature>
<sequence>MEFQVKTVLTLNASNNASLASIEWQNSSAYVACAGSGAVLQPINADGSASITDQKFYYEVPGTLNQLGTPASPRPRSSPSSSPTSVNRLNKVNKSNCLDASSDKKLLVVGETGGYMPRLILYDLETQLCLDDKRDQHNFGVLFTKFSPNGEYLLSVGAPQDGYVYVYGVKNRELEVLASNKCIANLKDIAWINDVQFVTVGTRHIKLWTFDGKLSGRSIVLGDLAEQSFESVSKFMGNTFLVGTSNGQVYKMPDAELYCEIDEEVAITSIIMNGNELTISTLIHTYTFKNQTLVTTYPYGARALSQASSSEKSPVLVLSSDRESPCIFPLGYPGAPFLFSKKGLKLRNATFHASIDYTDNNSSGENADSTRTNDSNGNEKVICWYADGNEVYEWPNKQIASLLDDISIASYDSCEDVLMLGSLSGDVELNKQIYNAHNGPVTDCHVVGKLAASSGRDRKVKIWFSDNNGDYKLVNELVFPAAVLRVQLMKADGINALICCVANKILYFYTSTTYDFCSPKTIAIRGMPYDMKAYKRSLILSTNDKTVTIYDPFSDDKQKKCRSWRPATSGLGTDSTQVNLTLIQPVEISGRSYLLGAGSNKCVMLYTLAHGDLVACQWGHGEQVSGIAWTKNELITASDNVFVSKLTQKQDIKIPSPPRTPRLRIPRSSTTDGISRGNTPDLQSGLSYQANGSPIRRSKSPSPPMSKLGFGAQLSPTASTRRPPRPSTRPSIPNLEPSPQRRLQPAMSTLKLYDNNEPNYTQNLEKALSDFLNNPIDNSDNGKNAKLTPLLISALAKIDGLQLVDVIAQKMSKKIEESLNNR</sequence>
<dbReference type="PANTHER" id="PTHR45589:SF1">
    <property type="entry name" value="WD REPEAT DOMAIN 62, ISOFORM G"/>
    <property type="match status" value="1"/>
</dbReference>
<evidence type="ECO:0000256" key="1">
    <source>
        <dbReference type="SAM" id="MobiDB-lite"/>
    </source>
</evidence>
<comment type="caution">
    <text evidence="2">The sequence shown here is derived from an EMBL/GenBank/DDBJ whole genome shotgun (WGS) entry which is preliminary data.</text>
</comment>